<keyword evidence="5" id="KW-1185">Reference proteome</keyword>
<dbReference type="InterPro" id="IPR013783">
    <property type="entry name" value="Ig-like_fold"/>
</dbReference>
<feature type="region of interest" description="Disordered" evidence="2">
    <location>
        <begin position="1"/>
        <end position="94"/>
    </location>
</feature>
<dbReference type="EMBL" id="JAEAOA010001427">
    <property type="protein sequence ID" value="KAK3582431.1"/>
    <property type="molecule type" value="Genomic_DNA"/>
</dbReference>
<feature type="transmembrane region" description="Helical" evidence="3">
    <location>
        <begin position="98"/>
        <end position="115"/>
    </location>
</feature>
<reference evidence="4" key="2">
    <citation type="journal article" date="2021" name="Genome Biol. Evol.">
        <title>Developing a high-quality reference genome for a parasitic bivalve with doubly uniparental inheritance (Bivalvia: Unionida).</title>
        <authorList>
            <person name="Smith C.H."/>
        </authorList>
    </citation>
    <scope>NUCLEOTIDE SEQUENCE</scope>
    <source>
        <strain evidence="4">CHS0354</strain>
        <tissue evidence="4">Mantle</tissue>
    </source>
</reference>
<dbReference type="CDD" id="cd00063">
    <property type="entry name" value="FN3"/>
    <property type="match status" value="1"/>
</dbReference>
<keyword evidence="3" id="KW-0472">Membrane</keyword>
<name>A0AAE0RZF2_9BIVA</name>
<comment type="caution">
    <text evidence="4">The sequence shown here is derived from an EMBL/GenBank/DDBJ whole genome shotgun (WGS) entry which is preliminary data.</text>
</comment>
<reference evidence="4" key="3">
    <citation type="submission" date="2023-05" db="EMBL/GenBank/DDBJ databases">
        <authorList>
            <person name="Smith C.H."/>
        </authorList>
    </citation>
    <scope>NUCLEOTIDE SEQUENCE</scope>
    <source>
        <strain evidence="4">CHS0354</strain>
        <tissue evidence="4">Mantle</tissue>
    </source>
</reference>
<organism evidence="4 5">
    <name type="scientific">Potamilus streckersoni</name>
    <dbReference type="NCBI Taxonomy" id="2493646"/>
    <lineage>
        <taxon>Eukaryota</taxon>
        <taxon>Metazoa</taxon>
        <taxon>Spiralia</taxon>
        <taxon>Lophotrochozoa</taxon>
        <taxon>Mollusca</taxon>
        <taxon>Bivalvia</taxon>
        <taxon>Autobranchia</taxon>
        <taxon>Heteroconchia</taxon>
        <taxon>Palaeoheterodonta</taxon>
        <taxon>Unionida</taxon>
        <taxon>Unionoidea</taxon>
        <taxon>Unionidae</taxon>
        <taxon>Ambleminae</taxon>
        <taxon>Lampsilini</taxon>
        <taxon>Potamilus</taxon>
    </lineage>
</organism>
<comment type="subcellular location">
    <subcellularLocation>
        <location evidence="1">Cell envelope</location>
    </subcellularLocation>
</comment>
<gene>
    <name evidence="4" type="ORF">CHS0354_023977</name>
</gene>
<dbReference type="AlphaFoldDB" id="A0AAE0RZF2"/>
<dbReference type="Pfam" id="PF09479">
    <property type="entry name" value="Flg_new"/>
    <property type="match status" value="1"/>
</dbReference>
<evidence type="ECO:0000256" key="1">
    <source>
        <dbReference type="ARBA" id="ARBA00004196"/>
    </source>
</evidence>
<dbReference type="InterPro" id="IPR036116">
    <property type="entry name" value="FN3_sf"/>
</dbReference>
<evidence type="ECO:0000256" key="2">
    <source>
        <dbReference type="SAM" id="MobiDB-lite"/>
    </source>
</evidence>
<evidence type="ECO:0000256" key="3">
    <source>
        <dbReference type="SAM" id="Phobius"/>
    </source>
</evidence>
<reference evidence="4" key="1">
    <citation type="journal article" date="2021" name="Genome Biol. Evol.">
        <title>A High-Quality Reference Genome for a Parasitic Bivalve with Doubly Uniparental Inheritance (Bivalvia: Unionida).</title>
        <authorList>
            <person name="Smith C.H."/>
        </authorList>
    </citation>
    <scope>NUCLEOTIDE SEQUENCE</scope>
    <source>
        <strain evidence="4">CHS0354</strain>
    </source>
</reference>
<sequence length="642" mass="69778">MTNKISYSANTNSVSTSYPYINRTEQNRTEQNRTEQNRTEQNRTEQNRTEQNRTEQNRTEQNRTEQNRTEQNRPDQTRTEQNRTEQNRTEQNRNRANLLRLLTLLFFSLSLFAGGCPSPTPTYTITFNSNGGSNVPNAVVTSGDKATKPTDPTRDLYTFAGWYKEPTFKTLFDFATEVVIKDDTLYALWLTKPTLIATVISTTQIDLSWNAVSGARKYNLFDKGNQIGGDITDTKYSHTGLAIGSTHSYTLIACNSGGCSEASTAVSTKTLSQITVTELAKGTGKRDRYGVFTISATTNVSKYRLAVKKASDPAPTATEMESGHHIKRDISTTPIHILIAHYLDAPILTWYNNGSVLPTGMTKTTPGSTANLPSVIKDYSAGGANKWIDRSVLATSTPHILYGMEENSSKVFALLTFTTDATTNDNSVTWDYVDPELGKTTITINSSDSYIFIPLQYRHNETANTAVIQRILFLDDTTGMIFSTATVDVIGTPGTVYENINFFFTGSAAPTSQLQGGILMETNQYLLIPTNKAQQSEIRTKRATKPRLVLIGASGIRSSTMLGWVSAIPSGIEAIPSGIKAIPSGIKAIPSGIKAIPSGTKAIPSGIKAIPSGTKAIPSGIKAIPSGIKAIPAGVASIPTDL</sequence>
<evidence type="ECO:0000313" key="5">
    <source>
        <dbReference type="Proteomes" id="UP001195483"/>
    </source>
</evidence>
<evidence type="ECO:0000313" key="4">
    <source>
        <dbReference type="EMBL" id="KAK3582431.1"/>
    </source>
</evidence>
<dbReference type="InterPro" id="IPR042229">
    <property type="entry name" value="Listeria/Bacterioides_rpt_sf"/>
</dbReference>
<feature type="compositionally biased region" description="Polar residues" evidence="2">
    <location>
        <begin position="1"/>
        <end position="19"/>
    </location>
</feature>
<dbReference type="InterPro" id="IPR013378">
    <property type="entry name" value="InlB-like_B-rpt"/>
</dbReference>
<dbReference type="SUPFAM" id="SSF49265">
    <property type="entry name" value="Fibronectin type III"/>
    <property type="match status" value="1"/>
</dbReference>
<keyword evidence="3" id="KW-0812">Transmembrane</keyword>
<dbReference type="Gene3D" id="2.60.40.10">
    <property type="entry name" value="Immunoglobulins"/>
    <property type="match status" value="1"/>
</dbReference>
<dbReference type="InterPro" id="IPR003961">
    <property type="entry name" value="FN3_dom"/>
</dbReference>
<dbReference type="Proteomes" id="UP001195483">
    <property type="component" value="Unassembled WGS sequence"/>
</dbReference>
<accession>A0AAE0RZF2</accession>
<protein>
    <submittedName>
        <fullName evidence="4">Uncharacterized protein</fullName>
    </submittedName>
</protein>
<feature type="compositionally biased region" description="Basic and acidic residues" evidence="2">
    <location>
        <begin position="25"/>
        <end position="93"/>
    </location>
</feature>
<keyword evidence="3" id="KW-1133">Transmembrane helix</keyword>
<proteinExistence type="predicted"/>
<dbReference type="Gene3D" id="2.60.40.4270">
    <property type="entry name" value="Listeria-Bacteroides repeat domain"/>
    <property type="match status" value="1"/>
</dbReference>